<dbReference type="InterPro" id="IPR005232">
    <property type="entry name" value="LarE"/>
</dbReference>
<reference evidence="2 3" key="1">
    <citation type="submission" date="2024-09" db="EMBL/GenBank/DDBJ databases">
        <title>Laminarin stimulates single cell rates of sulfate reduction while oxygen inhibits transcriptomic activity in coastal marine sediment.</title>
        <authorList>
            <person name="Lindsay M."/>
            <person name="Orcutt B."/>
            <person name="Emerson D."/>
            <person name="Stepanauskas R."/>
            <person name="D'Angelo T."/>
        </authorList>
    </citation>
    <scope>NUCLEOTIDE SEQUENCE [LARGE SCALE GENOMIC DNA]</scope>
    <source>
        <strain evidence="2">SAG AM-311-K15</strain>
    </source>
</reference>
<feature type="domain" description="NAD/GMP synthase" evidence="1">
    <location>
        <begin position="19"/>
        <end position="82"/>
    </location>
</feature>
<dbReference type="Pfam" id="PF02540">
    <property type="entry name" value="NAD_synthase"/>
    <property type="match status" value="1"/>
</dbReference>
<dbReference type="PIRSF" id="PIRSF006661">
    <property type="entry name" value="PP-lp_UCP006661"/>
    <property type="match status" value="1"/>
</dbReference>
<dbReference type="CDD" id="cd01990">
    <property type="entry name" value="LarE-like"/>
    <property type="match status" value="1"/>
</dbReference>
<dbReference type="GO" id="GO:0016740">
    <property type="term" value="F:transferase activity"/>
    <property type="evidence" value="ECO:0007669"/>
    <property type="project" value="UniProtKB-KW"/>
</dbReference>
<gene>
    <name evidence="2" type="primary">larE</name>
    <name evidence="2" type="ORF">ACFL27_11195</name>
</gene>
<comment type="caution">
    <text evidence="2">The sequence shown here is derived from an EMBL/GenBank/DDBJ whole genome shotgun (WGS) entry which is preliminary data.</text>
</comment>
<dbReference type="PANTHER" id="PTHR43169">
    <property type="entry name" value="EXSB FAMILY PROTEIN"/>
    <property type="match status" value="1"/>
</dbReference>
<dbReference type="SUPFAM" id="SSF52402">
    <property type="entry name" value="Adenine nucleotide alpha hydrolases-like"/>
    <property type="match status" value="1"/>
</dbReference>
<dbReference type="PANTHER" id="PTHR43169:SF2">
    <property type="entry name" value="NAD_GMP SYNTHASE DOMAIN-CONTAINING PROTEIN"/>
    <property type="match status" value="1"/>
</dbReference>
<keyword evidence="3" id="KW-1185">Reference proteome</keyword>
<evidence type="ECO:0000313" key="2">
    <source>
        <dbReference type="EMBL" id="MFC1850748.1"/>
    </source>
</evidence>
<evidence type="ECO:0000259" key="1">
    <source>
        <dbReference type="Pfam" id="PF02540"/>
    </source>
</evidence>
<dbReference type="InterPro" id="IPR052188">
    <property type="entry name" value="Ni-pincer_cofactor_biosynth"/>
</dbReference>
<accession>A0ABV6YX47</accession>
<proteinExistence type="predicted"/>
<dbReference type="NCBIfam" id="TIGR00268">
    <property type="entry name" value="ATP-dependent sacrificial sulfur transferase LarE"/>
    <property type="match status" value="1"/>
</dbReference>
<keyword evidence="2" id="KW-0808">Transferase</keyword>
<evidence type="ECO:0000313" key="3">
    <source>
        <dbReference type="Proteomes" id="UP001594351"/>
    </source>
</evidence>
<dbReference type="InterPro" id="IPR022310">
    <property type="entry name" value="NAD/GMP_synthase"/>
</dbReference>
<dbReference type="Proteomes" id="UP001594351">
    <property type="component" value="Unassembled WGS sequence"/>
</dbReference>
<dbReference type="InterPro" id="IPR014729">
    <property type="entry name" value="Rossmann-like_a/b/a_fold"/>
</dbReference>
<dbReference type="Gene3D" id="3.40.50.620">
    <property type="entry name" value="HUPs"/>
    <property type="match status" value="1"/>
</dbReference>
<dbReference type="EMBL" id="JBHPBY010000121">
    <property type="protein sequence ID" value="MFC1850748.1"/>
    <property type="molecule type" value="Genomic_DNA"/>
</dbReference>
<name>A0ABV6YX47_UNCC1</name>
<sequence>MNEELKQKYNKLQHILREMGGVVVAFSGGIDSTVLTAISRETLPADVIAVTGLSPTYPAHDQQDALQIAQSLQVRHILIQTTEFNDPEFQSNPPHRCYLCKQHLLRELKLIAKREGLQYVIEGSNADDMSDYRPGIKAARDLEVRSPLIEAGITKQDIRNIARLKGLPSWGKPASACLASRVPYGEPITREKLQRIEDAEVILRDLQFTVVRVRDKAPIAMIELGQDEIARLLDPKIREKVVTGLKKAGYQRITLDLEGYRSGSMNDFLTDPEPYEQK</sequence>
<organism evidence="2 3">
    <name type="scientific">candidate division CSSED10-310 bacterium</name>
    <dbReference type="NCBI Taxonomy" id="2855610"/>
    <lineage>
        <taxon>Bacteria</taxon>
        <taxon>Bacteria division CSSED10-310</taxon>
    </lineage>
</organism>
<protein>
    <submittedName>
        <fullName evidence="2">ATP-dependent sacrificial sulfur transferase LarE</fullName>
    </submittedName>
</protein>